<dbReference type="InterPro" id="IPR036737">
    <property type="entry name" value="OmpA-like_sf"/>
</dbReference>
<keyword evidence="2" id="KW-0812">Transmembrane</keyword>
<evidence type="ECO:0000313" key="3">
    <source>
        <dbReference type="EMBL" id="WIV56060.1"/>
    </source>
</evidence>
<dbReference type="EMBL" id="CP127173">
    <property type="protein sequence ID" value="WIV56060.1"/>
    <property type="molecule type" value="Genomic_DNA"/>
</dbReference>
<feature type="transmembrane region" description="Helical" evidence="2">
    <location>
        <begin position="93"/>
        <end position="115"/>
    </location>
</feature>
<keyword evidence="2" id="KW-0472">Membrane</keyword>
<sequence length="281" mass="28376">MRALAARLSAAEAAALARAGDLRGAAAILTALDEAGPAEFDLLARIHAQRGDLAEADLCWARVQATDPEHPGAVAGRATIAAIRARRRPRRPLLRPSALAAAAVVLVAGLCVLGGSTDPASPAGPDATRVAELEQQLAAQEATAARHEAALNAIAVAVAVPGVTVRTTRDAVEVRFPGGLFGSGDQLTAEGRGRLRRVGSALSGTEGTITVIGWTATVPGGPAAGGSPVAWSRARTAARELAAAGGLPLTRFALASGDQSAPPFPDAGSNRTVTLRISPSR</sequence>
<proteinExistence type="predicted"/>
<accession>A0ABY8XK90</accession>
<protein>
    <recommendedName>
        <fullName evidence="5">OmpA-like domain-containing protein</fullName>
    </recommendedName>
</protein>
<dbReference type="RefSeq" id="WP_285453121.1">
    <property type="nucleotide sequence ID" value="NZ_CP127173.1"/>
</dbReference>
<gene>
    <name evidence="3" type="ORF">QP939_45915</name>
</gene>
<name>A0ABY8XK90_9PSEU</name>
<feature type="compositionally biased region" description="Polar residues" evidence="1">
    <location>
        <begin position="269"/>
        <end position="281"/>
    </location>
</feature>
<dbReference type="Gene3D" id="3.30.1330.60">
    <property type="entry name" value="OmpA-like domain"/>
    <property type="match status" value="1"/>
</dbReference>
<evidence type="ECO:0000256" key="1">
    <source>
        <dbReference type="SAM" id="MobiDB-lite"/>
    </source>
</evidence>
<keyword evidence="2" id="KW-1133">Transmembrane helix</keyword>
<evidence type="ECO:0000313" key="4">
    <source>
        <dbReference type="Proteomes" id="UP001227101"/>
    </source>
</evidence>
<feature type="region of interest" description="Disordered" evidence="1">
    <location>
        <begin position="258"/>
        <end position="281"/>
    </location>
</feature>
<evidence type="ECO:0000256" key="2">
    <source>
        <dbReference type="SAM" id="Phobius"/>
    </source>
</evidence>
<evidence type="ECO:0008006" key="5">
    <source>
        <dbReference type="Google" id="ProtNLM"/>
    </source>
</evidence>
<dbReference type="Proteomes" id="UP001227101">
    <property type="component" value="Chromosome"/>
</dbReference>
<organism evidence="3 4">
    <name type="scientific">Amycolatopsis nalaikhensis</name>
    <dbReference type="NCBI Taxonomy" id="715472"/>
    <lineage>
        <taxon>Bacteria</taxon>
        <taxon>Bacillati</taxon>
        <taxon>Actinomycetota</taxon>
        <taxon>Actinomycetes</taxon>
        <taxon>Pseudonocardiales</taxon>
        <taxon>Pseudonocardiaceae</taxon>
        <taxon>Amycolatopsis</taxon>
    </lineage>
</organism>
<keyword evidence="4" id="KW-1185">Reference proteome</keyword>
<reference evidence="3 4" key="1">
    <citation type="submission" date="2023-06" db="EMBL/GenBank/DDBJ databases">
        <authorList>
            <person name="Oyuntsetseg B."/>
            <person name="Kim S.B."/>
        </authorList>
    </citation>
    <scope>NUCLEOTIDE SEQUENCE [LARGE SCALE GENOMIC DNA]</scope>
    <source>
        <strain evidence="3 4">2-2</strain>
    </source>
</reference>